<name>A0A671ED33_RHIFE</name>
<reference evidence="2" key="5">
    <citation type="submission" date="2025-09" db="UniProtKB">
        <authorList>
            <consortium name="Ensembl"/>
        </authorList>
    </citation>
    <scope>IDENTIFICATION</scope>
</reference>
<sequence>QTPFPLHFHDKAKPQPPPIQSFWSGNNVSTIKIEIWPRVFRHSSPPGWPTALFSNAIKIRIETFCQEVGKGPNTRLSSPQFFLQPKSVLATEHAPT</sequence>
<dbReference type="InParanoid" id="A0A671ED33"/>
<evidence type="ECO:0000313" key="2">
    <source>
        <dbReference type="Ensembl" id="ENSRFEP00010009618.1"/>
    </source>
</evidence>
<dbReference type="AlphaFoldDB" id="A0A671ED33"/>
<feature type="region of interest" description="Disordered" evidence="1">
    <location>
        <begin position="1"/>
        <end position="21"/>
    </location>
</feature>
<organism evidence="2 3">
    <name type="scientific">Rhinolophus ferrumequinum</name>
    <name type="common">Greater horseshoe bat</name>
    <dbReference type="NCBI Taxonomy" id="59479"/>
    <lineage>
        <taxon>Eukaryota</taxon>
        <taxon>Metazoa</taxon>
        <taxon>Chordata</taxon>
        <taxon>Craniata</taxon>
        <taxon>Vertebrata</taxon>
        <taxon>Euteleostomi</taxon>
        <taxon>Mammalia</taxon>
        <taxon>Eutheria</taxon>
        <taxon>Laurasiatheria</taxon>
        <taxon>Chiroptera</taxon>
        <taxon>Yinpterochiroptera</taxon>
        <taxon>Rhinolophoidea</taxon>
        <taxon>Rhinolophidae</taxon>
        <taxon>Rhinolophinae</taxon>
        <taxon>Rhinolophus</taxon>
    </lineage>
</organism>
<evidence type="ECO:0000256" key="1">
    <source>
        <dbReference type="SAM" id="MobiDB-lite"/>
    </source>
</evidence>
<reference evidence="2 3" key="2">
    <citation type="journal article" date="2018" name="Annu Rev Anim Biosci">
        <title>Bat Biology, Genomes, and the Bat1K Project: To Generate Chromosome-Level Genomes for All Living Bat Species.</title>
        <authorList>
            <person name="Teeling E.C."/>
            <person name="Vernes S.C."/>
            <person name="Davalos L.M."/>
            <person name="Ray D.A."/>
            <person name="Gilbert M.T.P."/>
            <person name="Myers E."/>
        </authorList>
    </citation>
    <scope>NUCLEOTIDE SEQUENCE</scope>
</reference>
<dbReference type="Proteomes" id="UP000472240">
    <property type="component" value="Chromosome 24"/>
</dbReference>
<reference evidence="2" key="4">
    <citation type="submission" date="2025-08" db="UniProtKB">
        <authorList>
            <consortium name="Ensembl"/>
        </authorList>
    </citation>
    <scope>IDENTIFICATION</scope>
</reference>
<keyword evidence="3" id="KW-1185">Reference proteome</keyword>
<dbReference type="Ensembl" id="ENSRFET00010010529.1">
    <property type="protein sequence ID" value="ENSRFEP00010009618.1"/>
    <property type="gene ID" value="ENSRFEG00010006547.1"/>
</dbReference>
<protein>
    <submittedName>
        <fullName evidence="2">Uncharacterized protein</fullName>
    </submittedName>
</protein>
<accession>A0A671ED33</accession>
<reference evidence="2 3" key="1">
    <citation type="journal article" date="2015" name="Annu Rev Anim Biosci">
        <title>The Genome 10K Project: a way forward.</title>
        <authorList>
            <person name="Koepfli K.P."/>
            <person name="Paten B."/>
            <person name="O'Brien S.J."/>
            <person name="Koepfli K.P."/>
            <person name="Paten B."/>
            <person name="Antunes A."/>
            <person name="Belov K."/>
            <person name="Bustamante C."/>
            <person name="Castoe T.A."/>
            <person name="Clawson H."/>
            <person name="Crawford A.J."/>
            <person name="Diekhans M."/>
            <person name="Distel D."/>
            <person name="Durbin R."/>
            <person name="Earl D."/>
            <person name="Fujita M.K."/>
            <person name="Gamble T."/>
            <person name="Georges A."/>
            <person name="Gemmell N."/>
            <person name="Gilbert M.T."/>
            <person name="Graves J.M."/>
            <person name="Green R.E."/>
            <person name="Hickey G."/>
            <person name="Jarvis E.D."/>
            <person name="Johnson W."/>
            <person name="Komissarov A."/>
            <person name="Korf I."/>
            <person name="Kuhn R."/>
            <person name="Larkin D.M."/>
            <person name="Lewin H."/>
            <person name="Lopez J.V."/>
            <person name="Ma J."/>
            <person name="Marques-Bonet T."/>
            <person name="Miller W."/>
            <person name="Murphy R."/>
            <person name="Pevzner P."/>
            <person name="Shapiro B."/>
            <person name="Steiner C."/>
            <person name="Tamazian G."/>
            <person name="Venkatesh B."/>
            <person name="Wang J."/>
            <person name="Wayne R."/>
            <person name="Wiley E."/>
            <person name="Yang H."/>
            <person name="Zhang G."/>
            <person name="Haussler D."/>
            <person name="Ryder O."/>
            <person name="O'Brien S.J."/>
        </authorList>
    </citation>
    <scope>NUCLEOTIDE SEQUENCE</scope>
</reference>
<reference evidence="3" key="3">
    <citation type="submission" date="2018-12" db="EMBL/GenBank/DDBJ databases">
        <title>G10K-VGP greater horseshoe bat female genome, primary haplotype.</title>
        <authorList>
            <person name="Teeling E."/>
            <person name="Myers G."/>
            <person name="Vernes S."/>
            <person name="Pippel M."/>
            <person name="Winkler S."/>
            <person name="Fedrigo O."/>
            <person name="Rhie A."/>
            <person name="Koren S."/>
            <person name="Phillippy A."/>
            <person name="Lewin H."/>
            <person name="Damas J."/>
            <person name="Howe K."/>
            <person name="Mountcastle J."/>
            <person name="Jarvis E.D."/>
        </authorList>
    </citation>
    <scope>NUCLEOTIDE SEQUENCE [LARGE SCALE GENOMIC DNA]</scope>
</reference>
<proteinExistence type="predicted"/>
<evidence type="ECO:0000313" key="3">
    <source>
        <dbReference type="Proteomes" id="UP000472240"/>
    </source>
</evidence>